<reference evidence="5" key="2">
    <citation type="submission" date="2020-10" db="UniProtKB">
        <authorList>
            <consortium name="WormBaseParasite"/>
        </authorList>
    </citation>
    <scope>IDENTIFICATION</scope>
</reference>
<dbReference type="AlphaFoldDB" id="A0A7E4VVK8"/>
<feature type="region of interest" description="Disordered" evidence="1">
    <location>
        <begin position="201"/>
        <end position="270"/>
    </location>
</feature>
<evidence type="ECO:0000313" key="4">
    <source>
        <dbReference type="Proteomes" id="UP000492821"/>
    </source>
</evidence>
<keyword evidence="2" id="KW-0472">Membrane</keyword>
<feature type="transmembrane region" description="Helical" evidence="2">
    <location>
        <begin position="168"/>
        <end position="192"/>
    </location>
</feature>
<evidence type="ECO:0000256" key="3">
    <source>
        <dbReference type="SAM" id="SignalP"/>
    </source>
</evidence>
<feature type="signal peptide" evidence="3">
    <location>
        <begin position="1"/>
        <end position="17"/>
    </location>
</feature>
<name>A0A7E4VVK8_PANRE</name>
<evidence type="ECO:0000256" key="2">
    <source>
        <dbReference type="SAM" id="Phobius"/>
    </source>
</evidence>
<keyword evidence="2" id="KW-0812">Transmembrane</keyword>
<protein>
    <submittedName>
        <fullName evidence="5">Uncharacterized protein</fullName>
    </submittedName>
</protein>
<evidence type="ECO:0000313" key="5">
    <source>
        <dbReference type="WBParaSite" id="Pan_g2939.t1"/>
    </source>
</evidence>
<keyword evidence="4" id="KW-1185">Reference proteome</keyword>
<dbReference type="Proteomes" id="UP000492821">
    <property type="component" value="Unassembled WGS sequence"/>
</dbReference>
<evidence type="ECO:0000256" key="1">
    <source>
        <dbReference type="SAM" id="MobiDB-lite"/>
    </source>
</evidence>
<keyword evidence="2" id="KW-1133">Transmembrane helix</keyword>
<keyword evidence="3" id="KW-0732">Signal</keyword>
<sequence length="270" mass="29918">MHFIVFVVYFITRLIQATDIAREIEGGVQLLSTGPIQLIIPEILTFTIRNEATCIGDFYICYVSDPTVSREEKRQRYRNVGHGCPHDRCTLVMEVHGGVYGLAVEKHDGNFYGMLVKGSKHMCPLYFDNNGRSNFIVKELPTCPVIVDGAMIPKDETTEPSQTASMNWIIPVCVGLGILLLVIAIVGVFIYCRSKRSNAQRPHSVERNQRISKSASLHERKLSNSRRKTLNPVVSTSPRKPALKSFPPASAKSIIPTGNVSNSASSNEDA</sequence>
<feature type="compositionally biased region" description="Polar residues" evidence="1">
    <location>
        <begin position="256"/>
        <end position="270"/>
    </location>
</feature>
<feature type="chain" id="PRO_5028850711" evidence="3">
    <location>
        <begin position="18"/>
        <end position="270"/>
    </location>
</feature>
<reference evidence="4" key="1">
    <citation type="journal article" date="2013" name="Genetics">
        <title>The draft genome and transcriptome of Panagrellus redivivus are shaped by the harsh demands of a free-living lifestyle.</title>
        <authorList>
            <person name="Srinivasan J."/>
            <person name="Dillman A.R."/>
            <person name="Macchietto M.G."/>
            <person name="Heikkinen L."/>
            <person name="Lakso M."/>
            <person name="Fracchia K.M."/>
            <person name="Antoshechkin I."/>
            <person name="Mortazavi A."/>
            <person name="Wong G."/>
            <person name="Sternberg P.W."/>
        </authorList>
    </citation>
    <scope>NUCLEOTIDE SEQUENCE [LARGE SCALE GENOMIC DNA]</scope>
    <source>
        <strain evidence="4">MT8872</strain>
    </source>
</reference>
<organism evidence="4 5">
    <name type="scientific">Panagrellus redivivus</name>
    <name type="common">Microworm</name>
    <dbReference type="NCBI Taxonomy" id="6233"/>
    <lineage>
        <taxon>Eukaryota</taxon>
        <taxon>Metazoa</taxon>
        <taxon>Ecdysozoa</taxon>
        <taxon>Nematoda</taxon>
        <taxon>Chromadorea</taxon>
        <taxon>Rhabditida</taxon>
        <taxon>Tylenchina</taxon>
        <taxon>Panagrolaimomorpha</taxon>
        <taxon>Panagrolaimoidea</taxon>
        <taxon>Panagrolaimidae</taxon>
        <taxon>Panagrellus</taxon>
    </lineage>
</organism>
<dbReference type="WBParaSite" id="Pan_g2939.t1">
    <property type="protein sequence ID" value="Pan_g2939.t1"/>
    <property type="gene ID" value="Pan_g2939"/>
</dbReference>
<accession>A0A7E4VVK8</accession>
<proteinExistence type="predicted"/>